<keyword evidence="5" id="KW-1185">Reference proteome</keyword>
<reference evidence="4 5" key="1">
    <citation type="journal article" date="2015" name="Genome Biol. Evol.">
        <title>Comparative Genomics of a Bacterivorous Green Alga Reveals Evolutionary Causalities and Consequences of Phago-Mixotrophic Mode of Nutrition.</title>
        <authorList>
            <person name="Burns J.A."/>
            <person name="Paasch A."/>
            <person name="Narechania A."/>
            <person name="Kim E."/>
        </authorList>
    </citation>
    <scope>NUCLEOTIDE SEQUENCE [LARGE SCALE GENOMIC DNA]</scope>
    <source>
        <strain evidence="4 5">PLY_AMNH</strain>
    </source>
</reference>
<dbReference type="AlphaFoldDB" id="A0AAE0KPN8"/>
<protein>
    <submittedName>
        <fullName evidence="4">Uncharacterized protein</fullName>
    </submittedName>
</protein>
<evidence type="ECO:0000256" key="1">
    <source>
        <dbReference type="ARBA" id="ARBA00022737"/>
    </source>
</evidence>
<organism evidence="4 5">
    <name type="scientific">Cymbomonas tetramitiformis</name>
    <dbReference type="NCBI Taxonomy" id="36881"/>
    <lineage>
        <taxon>Eukaryota</taxon>
        <taxon>Viridiplantae</taxon>
        <taxon>Chlorophyta</taxon>
        <taxon>Pyramimonadophyceae</taxon>
        <taxon>Pyramimonadales</taxon>
        <taxon>Pyramimonadaceae</taxon>
        <taxon>Cymbomonas</taxon>
    </lineage>
</organism>
<feature type="repeat" description="ANK" evidence="3">
    <location>
        <begin position="88"/>
        <end position="120"/>
    </location>
</feature>
<feature type="non-terminal residue" evidence="4">
    <location>
        <position position="186"/>
    </location>
</feature>
<dbReference type="Pfam" id="PF12796">
    <property type="entry name" value="Ank_2"/>
    <property type="match status" value="1"/>
</dbReference>
<dbReference type="InterPro" id="IPR002110">
    <property type="entry name" value="Ankyrin_rpt"/>
</dbReference>
<dbReference type="SMART" id="SM00248">
    <property type="entry name" value="ANK"/>
    <property type="match status" value="3"/>
</dbReference>
<evidence type="ECO:0000256" key="3">
    <source>
        <dbReference type="PROSITE-ProRule" id="PRU00023"/>
    </source>
</evidence>
<accession>A0AAE0KPN8</accession>
<sequence>MSSMETSDDTFADKFRKGLLSQEDVSALLVWAAHDVWGLIKGLSDGAQHTDCDELLACLLLDAAEHGDEPAVQALLEAGASTDKHSKAGYTPLIAAAASGHEPVVRILLEAGADKDAKDLEHRTVMFVAADEGHKGVVNTVLEVVNTVDDACEYAQTRHAAPIFSLVLRGNDVAELPKEIDFSHMQ</sequence>
<proteinExistence type="predicted"/>
<name>A0AAE0KPN8_9CHLO</name>
<dbReference type="PANTHER" id="PTHR24171">
    <property type="entry name" value="ANKYRIN REPEAT DOMAIN-CONTAINING PROTEIN 39-RELATED"/>
    <property type="match status" value="1"/>
</dbReference>
<dbReference type="PANTHER" id="PTHR24171:SF10">
    <property type="entry name" value="ANKYRIN REPEAT DOMAIN-CONTAINING PROTEIN 29-LIKE"/>
    <property type="match status" value="1"/>
</dbReference>
<dbReference type="InterPro" id="IPR036770">
    <property type="entry name" value="Ankyrin_rpt-contain_sf"/>
</dbReference>
<dbReference type="PROSITE" id="PS50297">
    <property type="entry name" value="ANK_REP_REGION"/>
    <property type="match status" value="1"/>
</dbReference>
<dbReference type="EMBL" id="LGRX02021956">
    <property type="protein sequence ID" value="KAK3256127.1"/>
    <property type="molecule type" value="Genomic_DNA"/>
</dbReference>
<keyword evidence="2 3" id="KW-0040">ANK repeat</keyword>
<comment type="caution">
    <text evidence="4">The sequence shown here is derived from an EMBL/GenBank/DDBJ whole genome shotgun (WGS) entry which is preliminary data.</text>
</comment>
<gene>
    <name evidence="4" type="ORF">CYMTET_34721</name>
</gene>
<dbReference type="Proteomes" id="UP001190700">
    <property type="component" value="Unassembled WGS sequence"/>
</dbReference>
<keyword evidence="1" id="KW-0677">Repeat</keyword>
<dbReference type="PROSITE" id="PS50088">
    <property type="entry name" value="ANK_REPEAT"/>
    <property type="match status" value="1"/>
</dbReference>
<evidence type="ECO:0000313" key="5">
    <source>
        <dbReference type="Proteomes" id="UP001190700"/>
    </source>
</evidence>
<dbReference type="SUPFAM" id="SSF48403">
    <property type="entry name" value="Ankyrin repeat"/>
    <property type="match status" value="1"/>
</dbReference>
<evidence type="ECO:0000313" key="4">
    <source>
        <dbReference type="EMBL" id="KAK3256127.1"/>
    </source>
</evidence>
<dbReference type="Gene3D" id="1.25.40.20">
    <property type="entry name" value="Ankyrin repeat-containing domain"/>
    <property type="match status" value="1"/>
</dbReference>
<evidence type="ECO:0000256" key="2">
    <source>
        <dbReference type="ARBA" id="ARBA00023043"/>
    </source>
</evidence>